<keyword evidence="1 3" id="KW-0175">Coiled coil</keyword>
<dbReference type="GO" id="GO:0016887">
    <property type="term" value="F:ATP hydrolysis activity"/>
    <property type="evidence" value="ECO:0007669"/>
    <property type="project" value="InterPro"/>
</dbReference>
<sequence>MDVQEQRPSGGDIHVENVGGIEATTVEFTSGVNVLAGRNATNRTSLLQAFMAAMGSENVTVKGDADEAAVELTLDGETYTRRLQRQAGTVVTSGDPYLDDPELADLFAFLLESNEVRRAVEHGEELHDLILRPVDTAEIEAEIDRLVSQRDRIEQELDEIDRLKGELPDKEQRRTDLKEQIDEKRDELDAVEAELEAVDDVEERQQQKERLESKLDELSSLRSDLEDVRYELETERERRSALERERAQLREERDSLVETPDGELAAIESDIRTLRDRKQQLESAVSELRSVVSFNEDVLDDAGPDALDALGGASDDPTAKLVDGDDVTCWTCGSTVDRDQIQSTIDQLRAVSAEKLEAVSDVEDDIDAKQARRRELQEAEQERERVERRLDELEDELERCASSVDRLEDRRDDLLEEIERVEADVEDLESREYSEVLEHHREANELEYELGRLEQDLEAVDDDIASVEARIEEAEELRAQRDEIEDEVTDLRTRIERIERDTVDEFNDHMETVLEMLDYDNLDRIWLERREREVTEGRRTVTKTAFDLHVVRTTESGTAYEDTVDHLSESEREITGLVLALAGFLAHKVYEDVPFILLDSLEAVDSDRIAKLVDYVSEYAEYLVVALLTEDARAVDEQHRRITEI</sequence>
<dbReference type="PANTHER" id="PTHR32114">
    <property type="entry name" value="ABC TRANSPORTER ABCH.3"/>
    <property type="match status" value="1"/>
</dbReference>
<dbReference type="Gene3D" id="1.10.287.1490">
    <property type="match status" value="1"/>
</dbReference>
<reference evidence="4 5" key="1">
    <citation type="submission" date="2019-12" db="EMBL/GenBank/DDBJ databases">
        <title>Isolation and characterization of three novel carbon monoxide-oxidizing members of Halobacteria from salione crusts and soils.</title>
        <authorList>
            <person name="Myers M.R."/>
            <person name="King G.M."/>
        </authorList>
    </citation>
    <scope>NUCLEOTIDE SEQUENCE [LARGE SCALE GENOMIC DNA]</scope>
    <source>
        <strain evidence="4 5">PCN9</strain>
    </source>
</reference>
<keyword evidence="5" id="KW-1185">Reference proteome</keyword>
<accession>A0A6B0SLY2</accession>
<dbReference type="OrthoDB" id="241568at2157"/>
<name>A0A6B0SLY2_9EURY</name>
<dbReference type="Gene3D" id="3.40.50.300">
    <property type="entry name" value="P-loop containing nucleotide triphosphate hydrolases"/>
    <property type="match status" value="2"/>
</dbReference>
<dbReference type="InterPro" id="IPR027417">
    <property type="entry name" value="P-loop_NTPase"/>
</dbReference>
<protein>
    <submittedName>
        <fullName evidence="4">AAA family ATPase</fullName>
    </submittedName>
</protein>
<dbReference type="Proteomes" id="UP000471521">
    <property type="component" value="Unassembled WGS sequence"/>
</dbReference>
<dbReference type="NCBIfam" id="NF045487">
    <property type="entry name" value="ASRP"/>
    <property type="match status" value="1"/>
</dbReference>
<evidence type="ECO:0000256" key="1">
    <source>
        <dbReference type="ARBA" id="ARBA00023054"/>
    </source>
</evidence>
<organism evidence="4 5">
    <name type="scientific">Halobacterium bonnevillei</name>
    <dbReference type="NCBI Taxonomy" id="2692200"/>
    <lineage>
        <taxon>Archaea</taxon>
        <taxon>Methanobacteriati</taxon>
        <taxon>Methanobacteriota</taxon>
        <taxon>Stenosarchaea group</taxon>
        <taxon>Halobacteria</taxon>
        <taxon>Halobacteriales</taxon>
        <taxon>Halobacteriaceae</taxon>
        <taxon>Halobacterium</taxon>
    </lineage>
</organism>
<dbReference type="PANTHER" id="PTHR32114:SF2">
    <property type="entry name" value="ABC TRANSPORTER ABCH.3"/>
    <property type="match status" value="1"/>
</dbReference>
<comment type="similarity">
    <text evidence="2">Belongs to the Sph1/Sph2 family.</text>
</comment>
<feature type="coiled-coil region" evidence="3">
    <location>
        <begin position="136"/>
        <end position="291"/>
    </location>
</feature>
<comment type="caution">
    <text evidence="4">The sequence shown here is derived from an EMBL/GenBank/DDBJ whole genome shotgun (WGS) entry which is preliminary data.</text>
</comment>
<feature type="coiled-coil region" evidence="3">
    <location>
        <begin position="359"/>
        <end position="501"/>
    </location>
</feature>
<dbReference type="RefSeq" id="WP_159525478.1">
    <property type="nucleotide sequence ID" value="NZ_WUUU01000020.1"/>
</dbReference>
<dbReference type="GO" id="GO:0006302">
    <property type="term" value="P:double-strand break repair"/>
    <property type="evidence" value="ECO:0007669"/>
    <property type="project" value="InterPro"/>
</dbReference>
<proteinExistence type="inferred from homology"/>
<dbReference type="SUPFAM" id="SSF52540">
    <property type="entry name" value="P-loop containing nucleoside triphosphate hydrolases"/>
    <property type="match status" value="1"/>
</dbReference>
<evidence type="ECO:0000313" key="5">
    <source>
        <dbReference type="Proteomes" id="UP000471521"/>
    </source>
</evidence>
<evidence type="ECO:0000256" key="3">
    <source>
        <dbReference type="SAM" id="Coils"/>
    </source>
</evidence>
<evidence type="ECO:0000256" key="2">
    <source>
        <dbReference type="ARBA" id="ARBA00049666"/>
    </source>
</evidence>
<dbReference type="AlphaFoldDB" id="A0A6B0SLY2"/>
<gene>
    <name evidence="4" type="ORF">GRX66_04590</name>
</gene>
<dbReference type="EMBL" id="WUUU01000020">
    <property type="protein sequence ID" value="MXR19910.1"/>
    <property type="molecule type" value="Genomic_DNA"/>
</dbReference>
<evidence type="ECO:0000313" key="4">
    <source>
        <dbReference type="EMBL" id="MXR19910.1"/>
    </source>
</evidence>